<dbReference type="RefSeq" id="XP_002542918.1">
    <property type="nucleotide sequence ID" value="XM_002542872.1"/>
</dbReference>
<feature type="compositionally biased region" description="Basic and acidic residues" evidence="1">
    <location>
        <begin position="76"/>
        <end position="87"/>
    </location>
</feature>
<evidence type="ECO:0000313" key="4">
    <source>
        <dbReference type="Proteomes" id="UP000002058"/>
    </source>
</evidence>
<feature type="region of interest" description="Disordered" evidence="1">
    <location>
        <begin position="280"/>
        <end position="339"/>
    </location>
</feature>
<dbReference type="InterPro" id="IPR058348">
    <property type="entry name" value="DUF8035"/>
</dbReference>
<dbReference type="OMA" id="YREVEVH"/>
<evidence type="ECO:0000259" key="2">
    <source>
        <dbReference type="Pfam" id="PF26118"/>
    </source>
</evidence>
<feature type="compositionally biased region" description="Basic and acidic residues" evidence="1">
    <location>
        <begin position="305"/>
        <end position="315"/>
    </location>
</feature>
<protein>
    <recommendedName>
        <fullName evidence="2">DUF8035 domain-containing protein</fullName>
    </recommendedName>
</protein>
<dbReference type="KEGG" id="ure:UREG_02434"/>
<accession>C4JFV0</accession>
<dbReference type="HOGENOM" id="CLU_053162_0_0_1"/>
<dbReference type="InParanoid" id="C4JFV0"/>
<feature type="compositionally biased region" description="Low complexity" evidence="1">
    <location>
        <begin position="7"/>
        <end position="16"/>
    </location>
</feature>
<keyword evidence="4" id="KW-1185">Reference proteome</keyword>
<gene>
    <name evidence="3" type="ORF">UREG_02434</name>
</gene>
<organism evidence="3 4">
    <name type="scientific">Uncinocarpus reesii (strain UAMH 1704)</name>
    <dbReference type="NCBI Taxonomy" id="336963"/>
    <lineage>
        <taxon>Eukaryota</taxon>
        <taxon>Fungi</taxon>
        <taxon>Dikarya</taxon>
        <taxon>Ascomycota</taxon>
        <taxon>Pezizomycotina</taxon>
        <taxon>Eurotiomycetes</taxon>
        <taxon>Eurotiomycetidae</taxon>
        <taxon>Onygenales</taxon>
        <taxon>Onygenaceae</taxon>
        <taxon>Uncinocarpus</taxon>
    </lineage>
</organism>
<dbReference type="AlphaFoldDB" id="C4JFV0"/>
<dbReference type="Pfam" id="PF26118">
    <property type="entry name" value="DUF8035"/>
    <property type="match status" value="1"/>
</dbReference>
<feature type="compositionally biased region" description="Basic and acidic residues" evidence="1">
    <location>
        <begin position="280"/>
        <end position="292"/>
    </location>
</feature>
<feature type="region of interest" description="Disordered" evidence="1">
    <location>
        <begin position="1"/>
        <end position="115"/>
    </location>
</feature>
<dbReference type="GeneID" id="8437945"/>
<sequence length="409" mass="47712">MSRYGDTASSTTASSSGAGGRWDAERFMREREVRHEPSRRERRTAVQVVGDRVEKRGPSFVEEYLNSQARYGPPARRPDRDYEDEHLISTSDAIIPFKERRTSPSPPRKPRLLRRQSSLDTFDRAATRLASDYYRYDRDDYGPPVVPVAVPRRHSPPSESDLDSIRVAEPDYYGDEVFRRVREADRSATPRGRRYSLREEIVKEKIERPYPRRGKTRVPKHLVHPRALIDLGYQFEEVDGNIIIFQALGKENIDELVTFSREIRRKTRVEEIKGKERVVTRTRESVSVERTRSKSRRRSPSVIRQKAEFLEVEPRRTRRVSPSPAPAPTPRTRPRRRSSPVRIVEPRHVEEVIQPNTDVALILPARHRRSDREIRAEIRALEEERRLLSGRETLSPGDVVEVRRDYKGE</sequence>
<dbReference type="Proteomes" id="UP000002058">
    <property type="component" value="Unassembled WGS sequence"/>
</dbReference>
<dbReference type="eggNOG" id="ENOG502SSBZ">
    <property type="taxonomic scope" value="Eukaryota"/>
</dbReference>
<dbReference type="EMBL" id="CH476615">
    <property type="protein sequence ID" value="EEP77585.1"/>
    <property type="molecule type" value="Genomic_DNA"/>
</dbReference>
<evidence type="ECO:0000256" key="1">
    <source>
        <dbReference type="SAM" id="MobiDB-lite"/>
    </source>
</evidence>
<feature type="domain" description="DUF8035" evidence="2">
    <location>
        <begin position="212"/>
        <end position="266"/>
    </location>
</feature>
<dbReference type="OrthoDB" id="5549748at2759"/>
<name>C4JFV0_UNCRE</name>
<dbReference type="VEuPathDB" id="FungiDB:UREG_02434"/>
<proteinExistence type="predicted"/>
<evidence type="ECO:0000313" key="3">
    <source>
        <dbReference type="EMBL" id="EEP77585.1"/>
    </source>
</evidence>
<feature type="compositionally biased region" description="Basic and acidic residues" evidence="1">
    <location>
        <begin position="22"/>
        <end position="39"/>
    </location>
</feature>
<reference evidence="4" key="1">
    <citation type="journal article" date="2009" name="Genome Res.">
        <title>Comparative genomic analyses of the human fungal pathogens Coccidioides and their relatives.</title>
        <authorList>
            <person name="Sharpton T.J."/>
            <person name="Stajich J.E."/>
            <person name="Rounsley S.D."/>
            <person name="Gardner M.J."/>
            <person name="Wortman J.R."/>
            <person name="Jordar V.S."/>
            <person name="Maiti R."/>
            <person name="Kodira C.D."/>
            <person name="Neafsey D.E."/>
            <person name="Zeng Q."/>
            <person name="Hung C.-Y."/>
            <person name="McMahan C."/>
            <person name="Muszewska A."/>
            <person name="Grynberg M."/>
            <person name="Mandel M.A."/>
            <person name="Kellner E.M."/>
            <person name="Barker B.M."/>
            <person name="Galgiani J.N."/>
            <person name="Orbach M.J."/>
            <person name="Kirkland T.N."/>
            <person name="Cole G.T."/>
            <person name="Henn M.R."/>
            <person name="Birren B.W."/>
            <person name="Taylor J.W."/>
        </authorList>
    </citation>
    <scope>NUCLEOTIDE SEQUENCE [LARGE SCALE GENOMIC DNA]</scope>
    <source>
        <strain evidence="4">UAMH 1704</strain>
    </source>
</reference>